<name>A0A4R0N3Z2_9SPHI</name>
<comment type="caution">
    <text evidence="2">The sequence shown here is derived from an EMBL/GenBank/DDBJ whole genome shotgun (WGS) entry which is preliminary data.</text>
</comment>
<dbReference type="AlphaFoldDB" id="A0A4R0N3Z2"/>
<reference evidence="2 3" key="1">
    <citation type="submission" date="2019-02" db="EMBL/GenBank/DDBJ databases">
        <title>Pedobacter sp. RP-1-13 sp. nov., isolated from Arctic soil.</title>
        <authorList>
            <person name="Dahal R.H."/>
        </authorList>
    </citation>
    <scope>NUCLEOTIDE SEQUENCE [LARGE SCALE GENOMIC DNA]</scope>
    <source>
        <strain evidence="2 3">RP-1-13</strain>
    </source>
</reference>
<gene>
    <name evidence="2" type="ORF">EZ428_06020</name>
</gene>
<organism evidence="2 3">
    <name type="scientific">Pedobacter frigiditerrae</name>
    <dbReference type="NCBI Taxonomy" id="2530452"/>
    <lineage>
        <taxon>Bacteria</taxon>
        <taxon>Pseudomonadati</taxon>
        <taxon>Bacteroidota</taxon>
        <taxon>Sphingobacteriia</taxon>
        <taxon>Sphingobacteriales</taxon>
        <taxon>Sphingobacteriaceae</taxon>
        <taxon>Pedobacter</taxon>
    </lineage>
</organism>
<dbReference type="Pfam" id="PF00561">
    <property type="entry name" value="Abhydrolase_1"/>
    <property type="match status" value="1"/>
</dbReference>
<dbReference type="GO" id="GO:0017171">
    <property type="term" value="F:serine hydrolase activity"/>
    <property type="evidence" value="ECO:0007669"/>
    <property type="project" value="TreeGrafter"/>
</dbReference>
<dbReference type="PANTHER" id="PTHR46331:SF2">
    <property type="entry name" value="VALACYCLOVIR HYDROLASE"/>
    <property type="match status" value="1"/>
</dbReference>
<protein>
    <submittedName>
        <fullName evidence="2">Alpha/beta hydrolase</fullName>
    </submittedName>
</protein>
<accession>A0A4R0N3Z2</accession>
<dbReference type="PANTHER" id="PTHR46331">
    <property type="entry name" value="VALACYCLOVIR HYDROLASE"/>
    <property type="match status" value="1"/>
</dbReference>
<sequence>MKTTGYAPVNGIKMYYETYGEGEIPLVLIHGGGSTIETSFSNIIPFLAKYRKVIAVELQAHGRTSDRNAPESFAQDADDVAALVKHLKIEKANFFGFSNGGSTTLQIAIRHPRLVNKIIALSAASKRDGLIAGFFEGMKGVTLEQMPMPLQEAYLKVAPNKDGLKVMFEKDRDRMINFQDWNDEDLQSIKAPTLLIVSQNDVITIDHTLKMSQLITEAKLIVLPGVHGSCIGEVCTVEKGSKMPEITAALVDEFLKAK</sequence>
<evidence type="ECO:0000313" key="2">
    <source>
        <dbReference type="EMBL" id="TCC94609.1"/>
    </source>
</evidence>
<dbReference type="InterPro" id="IPR000073">
    <property type="entry name" value="AB_hydrolase_1"/>
</dbReference>
<dbReference type="EMBL" id="SJSK01000001">
    <property type="protein sequence ID" value="TCC94609.1"/>
    <property type="molecule type" value="Genomic_DNA"/>
</dbReference>
<dbReference type="OrthoDB" id="2247630at2"/>
<proteinExistence type="predicted"/>
<dbReference type="InterPro" id="IPR029058">
    <property type="entry name" value="AB_hydrolase_fold"/>
</dbReference>
<keyword evidence="3" id="KW-1185">Reference proteome</keyword>
<evidence type="ECO:0000313" key="3">
    <source>
        <dbReference type="Proteomes" id="UP000292884"/>
    </source>
</evidence>
<dbReference type="Proteomes" id="UP000292884">
    <property type="component" value="Unassembled WGS sequence"/>
</dbReference>
<dbReference type="Gene3D" id="3.40.50.1820">
    <property type="entry name" value="alpha/beta hydrolase"/>
    <property type="match status" value="1"/>
</dbReference>
<evidence type="ECO:0000259" key="1">
    <source>
        <dbReference type="Pfam" id="PF00561"/>
    </source>
</evidence>
<keyword evidence="2" id="KW-0378">Hydrolase</keyword>
<dbReference type="SUPFAM" id="SSF53474">
    <property type="entry name" value="alpha/beta-Hydrolases"/>
    <property type="match status" value="1"/>
</dbReference>
<feature type="domain" description="AB hydrolase-1" evidence="1">
    <location>
        <begin position="25"/>
        <end position="144"/>
    </location>
</feature>